<name>A0A7C9AHR8_OPUST</name>
<accession>A0A7C9AHR8</accession>
<reference evidence="1" key="2">
    <citation type="submission" date="2020-07" db="EMBL/GenBank/DDBJ databases">
        <authorList>
            <person name="Vera ALvarez R."/>
            <person name="Arias-Moreno D.M."/>
            <person name="Jimenez-Jacinto V."/>
            <person name="Jimenez-Bremont J.F."/>
            <person name="Swaminathan K."/>
            <person name="Moose S.P."/>
            <person name="Guerrero-Gonzalez M.L."/>
            <person name="Marino-Ramirez L."/>
            <person name="Landsman D."/>
            <person name="Rodriguez-Kessler M."/>
            <person name="Delgado-Sanchez P."/>
        </authorList>
    </citation>
    <scope>NUCLEOTIDE SEQUENCE</scope>
    <source>
        <tissue evidence="1">Cladode</tissue>
    </source>
</reference>
<dbReference type="AlphaFoldDB" id="A0A7C9AHR8"/>
<dbReference type="EMBL" id="GISG01234422">
    <property type="protein sequence ID" value="MBA4667137.1"/>
    <property type="molecule type" value="Transcribed_RNA"/>
</dbReference>
<reference evidence="1" key="1">
    <citation type="journal article" date="2013" name="J. Plant Res.">
        <title>Effect of fungi and light on seed germination of three Opuntia species from semiarid lands of central Mexico.</title>
        <authorList>
            <person name="Delgado-Sanchez P."/>
            <person name="Jimenez-Bremont J.F."/>
            <person name="Guerrero-Gonzalez Mde L."/>
            <person name="Flores J."/>
        </authorList>
    </citation>
    <scope>NUCLEOTIDE SEQUENCE</scope>
    <source>
        <tissue evidence="1">Cladode</tissue>
    </source>
</reference>
<sequence>MRKKQSVKAKAGAAWQLVWLQPLFCTDNQTYSVPALVTRAFLQRTNTNSTTETSRPFESAEKNVVDVPIYTIIFELLPTCVNTTLSRTYIPTGRMYKFAQDKKREQPMAYQSQGVAVIFTPVVLWGRR</sequence>
<organism evidence="1">
    <name type="scientific">Opuntia streptacantha</name>
    <name type="common">Prickly pear cactus</name>
    <name type="synonym">Opuntia cardona</name>
    <dbReference type="NCBI Taxonomy" id="393608"/>
    <lineage>
        <taxon>Eukaryota</taxon>
        <taxon>Viridiplantae</taxon>
        <taxon>Streptophyta</taxon>
        <taxon>Embryophyta</taxon>
        <taxon>Tracheophyta</taxon>
        <taxon>Spermatophyta</taxon>
        <taxon>Magnoliopsida</taxon>
        <taxon>eudicotyledons</taxon>
        <taxon>Gunneridae</taxon>
        <taxon>Pentapetalae</taxon>
        <taxon>Caryophyllales</taxon>
        <taxon>Cactineae</taxon>
        <taxon>Cactaceae</taxon>
        <taxon>Opuntioideae</taxon>
        <taxon>Opuntia</taxon>
    </lineage>
</organism>
<evidence type="ECO:0000313" key="1">
    <source>
        <dbReference type="EMBL" id="MBA4667137.1"/>
    </source>
</evidence>
<proteinExistence type="predicted"/>
<protein>
    <submittedName>
        <fullName evidence="1">Uncharacterized protein</fullName>
    </submittedName>
</protein>